<evidence type="ECO:0000313" key="3">
    <source>
        <dbReference type="Proteomes" id="UP000774000"/>
    </source>
</evidence>
<evidence type="ECO:0000313" key="2">
    <source>
        <dbReference type="EMBL" id="MBM7556921.1"/>
    </source>
</evidence>
<comment type="caution">
    <text evidence="2">The sequence shown here is derived from an EMBL/GenBank/DDBJ whole genome shotgun (WGS) entry which is preliminary data.</text>
</comment>
<proteinExistence type="predicted"/>
<name>A0A938XSJ4_9FIRM</name>
<dbReference type="EMBL" id="JAFBDQ010000008">
    <property type="protein sequence ID" value="MBM7556921.1"/>
    <property type="molecule type" value="Genomic_DNA"/>
</dbReference>
<keyword evidence="1" id="KW-0812">Transmembrane</keyword>
<dbReference type="RefSeq" id="WP_204701692.1">
    <property type="nucleotide sequence ID" value="NZ_JAFBDQ010000008.1"/>
</dbReference>
<evidence type="ECO:0000256" key="1">
    <source>
        <dbReference type="SAM" id="Phobius"/>
    </source>
</evidence>
<dbReference type="AlphaFoldDB" id="A0A938XSJ4"/>
<feature type="transmembrane region" description="Helical" evidence="1">
    <location>
        <begin position="6"/>
        <end position="23"/>
    </location>
</feature>
<gene>
    <name evidence="2" type="ORF">JOC47_001775</name>
</gene>
<organism evidence="2 3">
    <name type="scientific">Halanaerobacter jeridensis</name>
    <dbReference type="NCBI Taxonomy" id="706427"/>
    <lineage>
        <taxon>Bacteria</taxon>
        <taxon>Bacillati</taxon>
        <taxon>Bacillota</taxon>
        <taxon>Clostridia</taxon>
        <taxon>Halanaerobiales</taxon>
        <taxon>Halobacteroidaceae</taxon>
        <taxon>Halanaerobacter</taxon>
    </lineage>
</organism>
<keyword evidence="1" id="KW-1133">Transmembrane helix</keyword>
<feature type="non-terminal residue" evidence="2">
    <location>
        <position position="144"/>
    </location>
</feature>
<feature type="transmembrane region" description="Helical" evidence="1">
    <location>
        <begin position="30"/>
        <end position="51"/>
    </location>
</feature>
<dbReference type="Proteomes" id="UP000774000">
    <property type="component" value="Unassembled WGS sequence"/>
</dbReference>
<sequence>MTQTLYVLLIIILQLFFLVFCFSKKRIKKYRLLALLALVISYGLIFIRHYYLHSLGFNIEKGIWQLRTLTDALDYHNRAVYLNKHSFKFFFQELSYAFTPKYDNIWPFFISLIYKVFNSQHLIVIYFKLFFYISSMNMFAMILE</sequence>
<reference evidence="2" key="1">
    <citation type="submission" date="2021-01" db="EMBL/GenBank/DDBJ databases">
        <title>Genomic Encyclopedia of Type Strains, Phase IV (KMG-IV): sequencing the most valuable type-strain genomes for metagenomic binning, comparative biology and taxonomic classification.</title>
        <authorList>
            <person name="Goeker M."/>
        </authorList>
    </citation>
    <scope>NUCLEOTIDE SEQUENCE</scope>
    <source>
        <strain evidence="2">DSM 23230</strain>
    </source>
</reference>
<accession>A0A938XSJ4</accession>
<keyword evidence="1" id="KW-0472">Membrane</keyword>
<keyword evidence="3" id="KW-1185">Reference proteome</keyword>
<protein>
    <submittedName>
        <fullName evidence="2">Uncharacterized protein</fullName>
    </submittedName>
</protein>